<evidence type="ECO:0000313" key="2">
    <source>
        <dbReference type="Proteomes" id="UP000315423"/>
    </source>
</evidence>
<proteinExistence type="predicted"/>
<sequence>MIEIRTADITKLDQIRALSDRFNLKIGLGSESCVFKLPKLDQIRKTANKIEHLSVITPITPQKHYEKMLKYIKALPSGIRLVVNDMGILYSLYNSNSTNNFHQIAAGRGIVHTSEACPWVEHLLRDETDIIKEAFLKTNLNYTRTFDLITNLGICAVETDMEPNTVKAAVELGLPVAAHFEFIAVAYARSCHTSRFYNEQPPNCTSRCNTPIELQLADMFDLSGTPPGFAQPDQKMKEIFPTLYLLGNTVFMKSKCREFQGLERIIVNADMYEPDKLQHIIENI</sequence>
<gene>
    <name evidence="1" type="ORF">C5S46_02370</name>
</gene>
<dbReference type="Proteomes" id="UP000315423">
    <property type="component" value="Unassembled WGS sequence"/>
</dbReference>
<organism evidence="1 2">
    <name type="scientific">Candidatus Methanomarinus sp</name>
    <dbReference type="NCBI Taxonomy" id="3386244"/>
    <lineage>
        <taxon>Archaea</taxon>
        <taxon>Methanobacteriati</taxon>
        <taxon>Methanobacteriota</taxon>
        <taxon>Stenosarchaea group</taxon>
        <taxon>Methanomicrobia</taxon>
        <taxon>Methanosarcinales</taxon>
        <taxon>ANME-2 cluster</taxon>
        <taxon>Candidatus Methanocomedenaceae</taxon>
        <taxon>Candidatus Methanomarinus</taxon>
    </lineage>
</organism>
<comment type="caution">
    <text evidence="1">The sequence shown here is derived from an EMBL/GenBank/DDBJ whole genome shotgun (WGS) entry which is preliminary data.</text>
</comment>
<name>A0AC61SBX2_9EURY</name>
<protein>
    <submittedName>
        <fullName evidence="1">Uncharacterized protein</fullName>
    </submittedName>
</protein>
<dbReference type="EMBL" id="QYBA01000076">
    <property type="protein sequence ID" value="TKY92106.1"/>
    <property type="molecule type" value="Genomic_DNA"/>
</dbReference>
<reference evidence="1" key="1">
    <citation type="submission" date="2018-09" db="EMBL/GenBank/DDBJ databases">
        <title>A genomic encyclopedia of anaerobic methanotrophic archaea.</title>
        <authorList>
            <person name="Skennerton C.T."/>
            <person name="Chadwick G.L."/>
            <person name="Laso-Perez R."/>
            <person name="Leu A.O."/>
            <person name="Speth D.R."/>
            <person name="Yu H."/>
            <person name="Morgan-Lang C."/>
            <person name="Hatzenpichler R."/>
            <person name="Goudeau D."/>
            <person name="Malmstrom R."/>
            <person name="Woyke T."/>
            <person name="Hallam S."/>
            <person name="Tyson G.W."/>
            <person name="Wegener G."/>
            <person name="Boetius A."/>
            <person name="Orphan V.J."/>
        </authorList>
    </citation>
    <scope>NUCLEOTIDE SEQUENCE</scope>
    <source>
        <strain evidence="1">CONS3730D10UFb2</strain>
    </source>
</reference>
<accession>A0AC61SBX2</accession>
<evidence type="ECO:0000313" key="1">
    <source>
        <dbReference type="EMBL" id="TKY92106.1"/>
    </source>
</evidence>